<organism evidence="1 2">
    <name type="scientific">Hygrophoropsis aurantiaca</name>
    <dbReference type="NCBI Taxonomy" id="72124"/>
    <lineage>
        <taxon>Eukaryota</taxon>
        <taxon>Fungi</taxon>
        <taxon>Dikarya</taxon>
        <taxon>Basidiomycota</taxon>
        <taxon>Agaricomycotina</taxon>
        <taxon>Agaricomycetes</taxon>
        <taxon>Agaricomycetidae</taxon>
        <taxon>Boletales</taxon>
        <taxon>Coniophorineae</taxon>
        <taxon>Hygrophoropsidaceae</taxon>
        <taxon>Hygrophoropsis</taxon>
    </lineage>
</organism>
<comment type="caution">
    <text evidence="1">The sequence shown here is derived from an EMBL/GenBank/DDBJ whole genome shotgun (WGS) entry which is preliminary data.</text>
</comment>
<keyword evidence="2" id="KW-1185">Reference proteome</keyword>
<gene>
    <name evidence="1" type="ORF">BJ138DRAFT_951686</name>
</gene>
<name>A0ACB8ADL0_9AGAM</name>
<dbReference type="Proteomes" id="UP000790377">
    <property type="component" value="Unassembled WGS sequence"/>
</dbReference>
<proteinExistence type="predicted"/>
<dbReference type="EMBL" id="MU267686">
    <property type="protein sequence ID" value="KAH7911200.1"/>
    <property type="molecule type" value="Genomic_DNA"/>
</dbReference>
<sequence length="1597" mass="181613">MVSQEPSLRVLIQHIDHTLAPPGPLDNASLPRVPIIRLFGVSSVGQKACVHIHQVYPYFFVEYNGLLNPEDVNQYIAKLFLSLNHAISLSMKRNPHAPNSQFIRAIMLVKGVHFYGFHSSYTPFLKILVANPSIVSRAVAILQSGTVMRTRFRTYESHLGYILQFMCDFGLYGCGWVNLAEIWQRGQGEDDDITFLPSAKRSPHFRQSRLPLEVDIASHQILNRHLLSPRDIHHKLAIPPPPLPVDPVVLSVRELWEDERRRRIANGLAPTPVLPVDPSENSRGKGGEWVSEARWWDELRKRIEKDAEEENADIVDQTDEEWVKSVMTAFESVEALWEAKWKTWRPVPRKENAYDTTHTRNGDSLESMAASESWISQHTTPKNMEIDVDETMLHTQEMSHLMHEGEEWEKGIEEEDVEDVEDADQFEFHVDDEQLDLLEERSYSPQHRTEEDREDIIGSLNDAPESQDSHEKNTFENAWVKLTRHKRSRTPSMSSDEDVTPTKLRRTFGEQIFTSDISPFIEDVATTQSPSLLRSSQRSSMRHSSPNKQDFKSPFTDLFTPDVDQAQSQSNNLPDIYPRVSRHFPKASFSISPSHPVFSVKSGSASFCYAIPPPSTAFLWSSAETCGIPTKMYRDPFYAAKCDAPDSPWEFAGLIYHLKGGDGLDTLEDWQATWETFPEPEDVLTASYMSGGWEYAGYPPSYKETMRWLSTNPVNYVEKKKMRSQIEAPTPVRSHQAEITTTGCPETTTREGHNMTLFSLETFAASRGSLLPDANIDKISAVFYSLENNDGHLPIQHHGIVAVKHEQLEPQRLRPFPMEIVPDELELINRIVDIVIDLDPDILVGWEVQSSSWGYLNARGCFYGFDIGDLVSRAPSIKHAGGSDQWNIRTTSTFKVTGRHVFNLWRIMRTELSLNTYTFENVVFHLLQRRVPRYNSSILTSWYNSSDPIHTSRMLQYFSDRTSMALEILATAEVITKTAEFARVFGVDFYSVISRGSQFKVESFMFRIAKPESLVFPSPNKQDVGKQNAAECMPLIMEPLSAFYNGPVVVLDFQSLYPSIMIAYNYCYSTCLGRITDFQGRNKIGVVDLQRQSGILKKLEDHITIAPNGIMYVNAGVRKGLLGRMLTELLDTRVMVKQSLKGVKSNKALQRILDARQLGLKYIANVTYGYTGATFSGRMPAVEIADSIVQSGRETLEKAIDVIENTTRWGAKVVYGDTDSLFIYLQGKTKEQAFKIGYDISDSITALNPAPVKLKFEKVYLPCILMAKKRYVGFKYESPDEPIPAFDAKGIETVRRDGIPAQQKMVEMCLKILFRTQDLSQVKEYCYRSWSKILRNKITIQDFIFAKEVKMGTYSDKGPPPPGVAVAAKRMVEDENDEPQYGERIPYVIIKSDPQTRLVDRAVPPEQLLDDRHFHLDASYYLSRVLIPPLERIFNLLGADVRNWFDEMPRSIKLADQDESLTMSPRKAQNELIDRLKIEEHFLTSQCLACDAPTAEGVCESCCMDPQRALPALLNRVKKGERKLLNAQLVCATCTANANAEPVHCINISCPWLFERKKAEQKIEALEDMQIMIDDFNFNFEVENSRCWDRGTADPGI</sequence>
<evidence type="ECO:0000313" key="1">
    <source>
        <dbReference type="EMBL" id="KAH7911200.1"/>
    </source>
</evidence>
<reference evidence="1" key="1">
    <citation type="journal article" date="2021" name="New Phytol.">
        <title>Evolutionary innovations through gain and loss of genes in the ectomycorrhizal Boletales.</title>
        <authorList>
            <person name="Wu G."/>
            <person name="Miyauchi S."/>
            <person name="Morin E."/>
            <person name="Kuo A."/>
            <person name="Drula E."/>
            <person name="Varga T."/>
            <person name="Kohler A."/>
            <person name="Feng B."/>
            <person name="Cao Y."/>
            <person name="Lipzen A."/>
            <person name="Daum C."/>
            <person name="Hundley H."/>
            <person name="Pangilinan J."/>
            <person name="Johnson J."/>
            <person name="Barry K."/>
            <person name="LaButti K."/>
            <person name="Ng V."/>
            <person name="Ahrendt S."/>
            <person name="Min B."/>
            <person name="Choi I.G."/>
            <person name="Park H."/>
            <person name="Plett J.M."/>
            <person name="Magnuson J."/>
            <person name="Spatafora J.W."/>
            <person name="Nagy L.G."/>
            <person name="Henrissat B."/>
            <person name="Grigoriev I.V."/>
            <person name="Yang Z.L."/>
            <person name="Xu J."/>
            <person name="Martin F.M."/>
        </authorList>
    </citation>
    <scope>NUCLEOTIDE SEQUENCE</scope>
    <source>
        <strain evidence="1">ATCC 28755</strain>
    </source>
</reference>
<evidence type="ECO:0000313" key="2">
    <source>
        <dbReference type="Proteomes" id="UP000790377"/>
    </source>
</evidence>
<protein>
    <submittedName>
        <fullName evidence="1">Uncharacterized protein</fullName>
    </submittedName>
</protein>
<accession>A0ACB8ADL0</accession>